<dbReference type="FunFam" id="1.10.287.70:FF:000143">
    <property type="entry name" value="Probable glutamate receptor"/>
    <property type="match status" value="1"/>
</dbReference>
<reference evidence="17 18" key="1">
    <citation type="journal article" date="2024" name="bioRxiv">
        <title>A reference genome for Trichogramma kaykai: A tiny desert-dwelling parasitoid wasp with competing sex-ratio distorters.</title>
        <authorList>
            <person name="Culotta J."/>
            <person name="Lindsey A.R."/>
        </authorList>
    </citation>
    <scope>NUCLEOTIDE SEQUENCE [LARGE SCALE GENOMIC DNA]</scope>
    <source>
        <strain evidence="17 18">KSX58</strain>
    </source>
</reference>
<feature type="transmembrane region" description="Helical" evidence="14">
    <location>
        <begin position="196"/>
        <end position="222"/>
    </location>
</feature>
<evidence type="ECO:0000256" key="10">
    <source>
        <dbReference type="ARBA" id="ARBA00023180"/>
    </source>
</evidence>
<evidence type="ECO:0000256" key="1">
    <source>
        <dbReference type="ARBA" id="ARBA00004651"/>
    </source>
</evidence>
<keyword evidence="5 14" id="KW-0812">Transmembrane</keyword>
<evidence type="ECO:0000256" key="8">
    <source>
        <dbReference type="ARBA" id="ARBA00023136"/>
    </source>
</evidence>
<feature type="transmembrane region" description="Helical" evidence="14">
    <location>
        <begin position="133"/>
        <end position="154"/>
    </location>
</feature>
<evidence type="ECO:0000259" key="15">
    <source>
        <dbReference type="Pfam" id="PF00060"/>
    </source>
</evidence>
<comment type="caution">
    <text evidence="17">The sequence shown here is derived from an EMBL/GenBank/DDBJ whole genome shotgun (WGS) entry which is preliminary data.</text>
</comment>
<evidence type="ECO:0000256" key="12">
    <source>
        <dbReference type="ARBA" id="ARBA00023303"/>
    </source>
</evidence>
<evidence type="ECO:0000256" key="14">
    <source>
        <dbReference type="SAM" id="Phobius"/>
    </source>
</evidence>
<gene>
    <name evidence="17" type="ORF">TKK_015994</name>
</gene>
<accession>A0ABD2W7K0</accession>
<feature type="region of interest" description="Disordered" evidence="13">
    <location>
        <begin position="437"/>
        <end position="456"/>
    </location>
</feature>
<protein>
    <recommendedName>
        <fullName evidence="19">Ionotropic glutamate receptor C-terminal domain-containing protein</fullName>
    </recommendedName>
</protein>
<dbReference type="Pfam" id="PF00060">
    <property type="entry name" value="Lig_chan"/>
    <property type="match status" value="1"/>
</dbReference>
<evidence type="ECO:0000256" key="7">
    <source>
        <dbReference type="ARBA" id="ARBA00023065"/>
    </source>
</evidence>
<organism evidence="17 18">
    <name type="scientific">Trichogramma kaykai</name>
    <dbReference type="NCBI Taxonomy" id="54128"/>
    <lineage>
        <taxon>Eukaryota</taxon>
        <taxon>Metazoa</taxon>
        <taxon>Ecdysozoa</taxon>
        <taxon>Arthropoda</taxon>
        <taxon>Hexapoda</taxon>
        <taxon>Insecta</taxon>
        <taxon>Pterygota</taxon>
        <taxon>Neoptera</taxon>
        <taxon>Endopterygota</taxon>
        <taxon>Hymenoptera</taxon>
        <taxon>Apocrita</taxon>
        <taxon>Proctotrupomorpha</taxon>
        <taxon>Chalcidoidea</taxon>
        <taxon>Trichogrammatidae</taxon>
        <taxon>Trichogramma</taxon>
    </lineage>
</organism>
<dbReference type="GO" id="GO:0034220">
    <property type="term" value="P:monoatomic ion transmembrane transport"/>
    <property type="evidence" value="ECO:0007669"/>
    <property type="project" value="UniProtKB-KW"/>
</dbReference>
<dbReference type="InterPro" id="IPR019594">
    <property type="entry name" value="Glu/Gly-bd"/>
</dbReference>
<evidence type="ECO:0000256" key="4">
    <source>
        <dbReference type="ARBA" id="ARBA00022475"/>
    </source>
</evidence>
<evidence type="ECO:0000313" key="17">
    <source>
        <dbReference type="EMBL" id="KAL3389054.1"/>
    </source>
</evidence>
<dbReference type="Pfam" id="PF10613">
    <property type="entry name" value="Lig_chan-Glu_bd"/>
    <property type="match status" value="1"/>
</dbReference>
<dbReference type="InterPro" id="IPR001320">
    <property type="entry name" value="Iontro_rcpt_C"/>
</dbReference>
<feature type="domain" description="Ionotropic glutamate receptor C-terminal" evidence="15">
    <location>
        <begin position="131"/>
        <end position="406"/>
    </location>
</feature>
<name>A0ABD2W7K0_9HYME</name>
<keyword evidence="11" id="KW-1071">Ligand-gated ion channel</keyword>
<dbReference type="GO" id="GO:0050906">
    <property type="term" value="P:detection of stimulus involved in sensory perception"/>
    <property type="evidence" value="ECO:0007669"/>
    <property type="project" value="UniProtKB-ARBA"/>
</dbReference>
<evidence type="ECO:0000256" key="5">
    <source>
        <dbReference type="ARBA" id="ARBA00022692"/>
    </source>
</evidence>
<evidence type="ECO:0008006" key="19">
    <source>
        <dbReference type="Google" id="ProtNLM"/>
    </source>
</evidence>
<feature type="transmembrane region" description="Helical" evidence="14">
    <location>
        <begin position="166"/>
        <end position="184"/>
    </location>
</feature>
<keyword evidence="9" id="KW-0675">Receptor</keyword>
<evidence type="ECO:0000256" key="6">
    <source>
        <dbReference type="ARBA" id="ARBA00022989"/>
    </source>
</evidence>
<evidence type="ECO:0000256" key="3">
    <source>
        <dbReference type="ARBA" id="ARBA00022448"/>
    </source>
</evidence>
<dbReference type="PANTHER" id="PTHR42643:SF24">
    <property type="entry name" value="IONOTROPIC RECEPTOR 60A"/>
    <property type="match status" value="1"/>
</dbReference>
<evidence type="ECO:0000256" key="9">
    <source>
        <dbReference type="ARBA" id="ARBA00023170"/>
    </source>
</evidence>
<comment type="subcellular location">
    <subcellularLocation>
        <location evidence="1">Cell membrane</location>
        <topology evidence="1">Multi-pass membrane protein</topology>
    </subcellularLocation>
</comment>
<evidence type="ECO:0000256" key="11">
    <source>
        <dbReference type="ARBA" id="ARBA00023286"/>
    </source>
</evidence>
<dbReference type="SUPFAM" id="SSF53850">
    <property type="entry name" value="Periplasmic binding protein-like II"/>
    <property type="match status" value="1"/>
</dbReference>
<keyword evidence="6 14" id="KW-1133">Transmembrane helix</keyword>
<dbReference type="Gene3D" id="3.40.190.10">
    <property type="entry name" value="Periplasmic binding protein-like II"/>
    <property type="match status" value="1"/>
</dbReference>
<keyword evidence="7" id="KW-0406">Ion transport</keyword>
<keyword evidence="3" id="KW-0813">Transport</keyword>
<evidence type="ECO:0000313" key="18">
    <source>
        <dbReference type="Proteomes" id="UP001627154"/>
    </source>
</evidence>
<feature type="transmembrane region" description="Helical" evidence="14">
    <location>
        <begin position="395"/>
        <end position="415"/>
    </location>
</feature>
<keyword evidence="12" id="KW-0407">Ion channel</keyword>
<dbReference type="EMBL" id="JBJJXI010000124">
    <property type="protein sequence ID" value="KAL3389054.1"/>
    <property type="molecule type" value="Genomic_DNA"/>
</dbReference>
<evidence type="ECO:0000256" key="13">
    <source>
        <dbReference type="SAM" id="MobiDB-lite"/>
    </source>
</evidence>
<keyword evidence="8 14" id="KW-0472">Membrane</keyword>
<dbReference type="GO" id="GO:0005886">
    <property type="term" value="C:plasma membrane"/>
    <property type="evidence" value="ECO:0007669"/>
    <property type="project" value="UniProtKB-SubCell"/>
</dbReference>
<keyword evidence="10" id="KW-0325">Glycoprotein</keyword>
<comment type="similarity">
    <text evidence="2">Belongs to the glutamate-gated ion channel (TC 1.A.10.1) family.</text>
</comment>
<dbReference type="InterPro" id="IPR052192">
    <property type="entry name" value="Insect_Ionotropic_Sensory_Rcpt"/>
</dbReference>
<dbReference type="Proteomes" id="UP001627154">
    <property type="component" value="Unassembled WGS sequence"/>
</dbReference>
<dbReference type="Gene3D" id="1.10.287.70">
    <property type="match status" value="1"/>
</dbReference>
<evidence type="ECO:0000259" key="16">
    <source>
        <dbReference type="Pfam" id="PF10613"/>
    </source>
</evidence>
<proteinExistence type="inferred from homology"/>
<dbReference type="AlphaFoldDB" id="A0ABD2W7K0"/>
<keyword evidence="4" id="KW-1003">Cell membrane</keyword>
<dbReference type="PANTHER" id="PTHR42643">
    <property type="entry name" value="IONOTROPIC RECEPTOR 20A-RELATED"/>
    <property type="match status" value="1"/>
</dbReference>
<keyword evidence="18" id="KW-1185">Reference proteome</keyword>
<feature type="domain" description="Ionotropic glutamate receptor L-glutamate and glycine-binding" evidence="16">
    <location>
        <begin position="13"/>
        <end position="117"/>
    </location>
</feature>
<evidence type="ECO:0000256" key="2">
    <source>
        <dbReference type="ARBA" id="ARBA00008685"/>
    </source>
</evidence>
<sequence length="532" mass="61214">MEAEDNETQFPAHITVTTYSDWPYSSYGKEDDEWVGRGYAFELLKLLQEKLNFTYTIVPPKIDVIGDDNSGMLQQLFRKEVDVAVAFIPALSEFRSWCNFSVPLEEMDTTFLLKRPQTSSTGSDLLAPFSNKVWILILLSVLLVAPTTYIMILLRMQFATDDRAKKFTLFNCLWFVYGALLKQGTTTAPIGDSTRIIFATWWIFITILTSFYTANLTAFLTLSKFTLDINSIDDLIRYGYSWFVIEGKSVQTLMKYDYGDAKILRQYSNKYGFRSYDYNMSYQSTLALTKLGKVFITDRPFAQLAIFEDYRSKTLDGVKEENKCTYVISEANVLPKSRSFAFPADSPIKKHFDYELTNAVEGGLIKHLISEKLPLAKYCPLTLDSKERRLKVSDLWLTYRVVFCGMGVAGIVFFLELLTRIMRKMAKYHENRRKVRQSAAATADRSKASWDGGGIVNNNDNNNITQSIEKSVWMRTPPPLYQQHLSVDYPKSPMKTYTINGRDYYVMKNDHGDRRLVPTGRTPSAYLFQYMH</sequence>